<keyword evidence="4" id="KW-0456">Lyase</keyword>
<dbReference type="PANTHER" id="PTHR11820:SF114">
    <property type="entry name" value="4-HYDROXYPHENYLACETATE CATABOLISM PROTEIN"/>
    <property type="match status" value="1"/>
</dbReference>
<evidence type="ECO:0000259" key="3">
    <source>
        <dbReference type="Pfam" id="PF01557"/>
    </source>
</evidence>
<organism evidence="4 5">
    <name type="scientific">Sphingobium vermicomposti</name>
    <dbReference type="NCBI Taxonomy" id="529005"/>
    <lineage>
        <taxon>Bacteria</taxon>
        <taxon>Pseudomonadati</taxon>
        <taxon>Pseudomonadota</taxon>
        <taxon>Alphaproteobacteria</taxon>
        <taxon>Sphingomonadales</taxon>
        <taxon>Sphingomonadaceae</taxon>
        <taxon>Sphingobium</taxon>
    </lineage>
</organism>
<dbReference type="GO" id="GO:0018800">
    <property type="term" value="F:5-oxopent-3-ene-1,2,5-tricarboxylate decarboxylase activity"/>
    <property type="evidence" value="ECO:0007669"/>
    <property type="project" value="UniProtKB-EC"/>
</dbReference>
<evidence type="ECO:0000313" key="5">
    <source>
        <dbReference type="Proteomes" id="UP000576821"/>
    </source>
</evidence>
<comment type="caution">
    <text evidence="4">The sequence shown here is derived from an EMBL/GenBank/DDBJ whole genome shotgun (WGS) entry which is preliminary data.</text>
</comment>
<protein>
    <submittedName>
        <fullName evidence="4">5-oxopent-3-ene-1,2,5-tricarboxylate decarboxylase/2-hydroxyhepta-2,4-diene-1,7-dioate isomerase</fullName>
        <ecNumber evidence="4">4.1.1.68</ecNumber>
        <ecNumber evidence="4">5.3.3.-</ecNumber>
    </submittedName>
</protein>
<dbReference type="AlphaFoldDB" id="A0A846M281"/>
<evidence type="ECO:0000256" key="2">
    <source>
        <dbReference type="ARBA" id="ARBA00022723"/>
    </source>
</evidence>
<dbReference type="PANTHER" id="PTHR11820">
    <property type="entry name" value="ACYLPYRUVASE"/>
    <property type="match status" value="1"/>
</dbReference>
<comment type="similarity">
    <text evidence="1">Belongs to the FAH family.</text>
</comment>
<evidence type="ECO:0000256" key="1">
    <source>
        <dbReference type="ARBA" id="ARBA00010211"/>
    </source>
</evidence>
<dbReference type="GO" id="GO:1901023">
    <property type="term" value="P:4-hydroxyphenylacetate catabolic process"/>
    <property type="evidence" value="ECO:0007669"/>
    <property type="project" value="InterPro"/>
</dbReference>
<dbReference type="InterPro" id="IPR011234">
    <property type="entry name" value="Fumarylacetoacetase-like_C"/>
</dbReference>
<feature type="domain" description="Fumarylacetoacetase-like C-terminal" evidence="3">
    <location>
        <begin position="50"/>
        <end position="247"/>
    </location>
</feature>
<dbReference type="Pfam" id="PF01557">
    <property type="entry name" value="FAA_hydrolase"/>
    <property type="match status" value="1"/>
</dbReference>
<proteinExistence type="inferred from homology"/>
<keyword evidence="4" id="KW-0413">Isomerase</keyword>
<dbReference type="InterPro" id="IPR036663">
    <property type="entry name" value="Fumarylacetoacetase_C_sf"/>
</dbReference>
<dbReference type="SUPFAM" id="SSF56529">
    <property type="entry name" value="FAH"/>
    <property type="match status" value="1"/>
</dbReference>
<name>A0A846M281_9SPHN</name>
<sequence length="250" mass="26823">MKRARIYHRGRDIWVSVSADGQSLHLPDGSFIPADGASWLPPVTPGASSYALGLNFADHNKELGFAPKLATPLIFMKGGNCFVGHEGDTPRPADGNQMHPECELVAVIGRPARNVTSAEALDYVAGYTVANDYAIREYLENYYRPNARVKNRDATTPIGPWIVDAADVPDPQALAITTRVNGELVQNGTTADMIMSVAELVAYLSCHSTLMPGDMILTGTPQGVHFCAPGDRVVTEVEGIGRLVNHLVAG</sequence>
<dbReference type="RefSeq" id="WP_167302921.1">
    <property type="nucleotide sequence ID" value="NZ_JAASQR010000002.1"/>
</dbReference>
<dbReference type="EC" id="4.1.1.68" evidence="4"/>
<dbReference type="GO" id="GO:0008704">
    <property type="term" value="F:5-carboxymethyl-2-hydroxymuconate delta-isomerase activity"/>
    <property type="evidence" value="ECO:0007669"/>
    <property type="project" value="InterPro"/>
</dbReference>
<dbReference type="Gene3D" id="3.90.850.10">
    <property type="entry name" value="Fumarylacetoacetase-like, C-terminal domain"/>
    <property type="match status" value="1"/>
</dbReference>
<reference evidence="4 5" key="1">
    <citation type="submission" date="2020-03" db="EMBL/GenBank/DDBJ databases">
        <title>Genomic Encyclopedia of Type Strains, Phase IV (KMG-IV): sequencing the most valuable type-strain genomes for metagenomic binning, comparative biology and taxonomic classification.</title>
        <authorList>
            <person name="Goeker M."/>
        </authorList>
    </citation>
    <scope>NUCLEOTIDE SEQUENCE [LARGE SCALE GENOMIC DNA]</scope>
    <source>
        <strain evidence="4 5">DSM 21299</strain>
    </source>
</reference>
<dbReference type="FunFam" id="3.90.850.10:FF:000002">
    <property type="entry name" value="2-hydroxyhepta-2,4-diene-1,7-dioate isomerase"/>
    <property type="match status" value="1"/>
</dbReference>
<evidence type="ECO:0000313" key="4">
    <source>
        <dbReference type="EMBL" id="NIJ16257.1"/>
    </source>
</evidence>
<accession>A0A846M281</accession>
<dbReference type="InterPro" id="IPR012684">
    <property type="entry name" value="HPA_isomer/decarb_C"/>
</dbReference>
<dbReference type="EMBL" id="JAASQR010000002">
    <property type="protein sequence ID" value="NIJ16257.1"/>
    <property type="molecule type" value="Genomic_DNA"/>
</dbReference>
<dbReference type="GO" id="GO:0046872">
    <property type="term" value="F:metal ion binding"/>
    <property type="evidence" value="ECO:0007669"/>
    <property type="project" value="UniProtKB-KW"/>
</dbReference>
<dbReference type="NCBIfam" id="TIGR02303">
    <property type="entry name" value="HpaG-C-term"/>
    <property type="match status" value="1"/>
</dbReference>
<keyword evidence="5" id="KW-1185">Reference proteome</keyword>
<keyword evidence="2" id="KW-0479">Metal-binding</keyword>
<dbReference type="EC" id="5.3.3.-" evidence="4"/>
<dbReference type="Proteomes" id="UP000576821">
    <property type="component" value="Unassembled WGS sequence"/>
</dbReference>
<gene>
    <name evidence="4" type="ORF">FHS54_001223</name>
</gene>